<organism evidence="1">
    <name type="scientific">marine metagenome</name>
    <dbReference type="NCBI Taxonomy" id="408172"/>
    <lineage>
        <taxon>unclassified sequences</taxon>
        <taxon>metagenomes</taxon>
        <taxon>ecological metagenomes</taxon>
    </lineage>
</organism>
<reference evidence="1" key="1">
    <citation type="submission" date="2018-05" db="EMBL/GenBank/DDBJ databases">
        <authorList>
            <person name="Lanie J.A."/>
            <person name="Ng W.-L."/>
            <person name="Kazmierczak K.M."/>
            <person name="Andrzejewski T.M."/>
            <person name="Davidsen T.M."/>
            <person name="Wayne K.J."/>
            <person name="Tettelin H."/>
            <person name="Glass J.I."/>
            <person name="Rusch D."/>
            <person name="Podicherti R."/>
            <person name="Tsui H.-C.T."/>
            <person name="Winkler M.E."/>
        </authorList>
    </citation>
    <scope>NUCLEOTIDE SEQUENCE</scope>
</reference>
<dbReference type="AlphaFoldDB" id="A0A382YWR5"/>
<sequence>MEIKMKNILQMDLPSFSRYLMKYLLTILILFVFTSNVFSQECDETTRARMIKSGLSDKTIEEQCGKIGEKVESKDTVEEEKVSEEDPSVDKRWRFGLGSGSGTFAYTDSSVPLINGKFDHDLSGSTLTISYFVLDEDNFFAGGGWRSTNVSGPETFSTDATPGYYTYYSSSYGYYDISLTVTSFRTNFFYGIYGYNKEINDTMSFQPNLRYGYKFVVAEWIEKIEWRSYS</sequence>
<dbReference type="EMBL" id="UINC01178878">
    <property type="protein sequence ID" value="SVD87275.1"/>
    <property type="molecule type" value="Genomic_DNA"/>
</dbReference>
<protein>
    <submittedName>
        <fullName evidence="1">Uncharacterized protein</fullName>
    </submittedName>
</protein>
<feature type="non-terminal residue" evidence="1">
    <location>
        <position position="230"/>
    </location>
</feature>
<proteinExistence type="predicted"/>
<gene>
    <name evidence="1" type="ORF">METZ01_LOCUS440129</name>
</gene>
<accession>A0A382YWR5</accession>
<evidence type="ECO:0000313" key="1">
    <source>
        <dbReference type="EMBL" id="SVD87275.1"/>
    </source>
</evidence>
<name>A0A382YWR5_9ZZZZ</name>